<feature type="region of interest" description="Disordered" evidence="1">
    <location>
        <begin position="123"/>
        <end position="150"/>
    </location>
</feature>
<proteinExistence type="predicted"/>
<protein>
    <submittedName>
        <fullName evidence="3">Mucin-17-like</fullName>
    </submittedName>
</protein>
<keyword evidence="2" id="KW-1185">Reference proteome</keyword>
<reference evidence="3" key="1">
    <citation type="submission" date="2025-08" db="UniProtKB">
        <authorList>
            <consortium name="RefSeq"/>
        </authorList>
    </citation>
    <scope>IDENTIFICATION</scope>
    <source>
        <strain evidence="3">Wakin</strain>
        <tissue evidence="3">Muscle</tissue>
    </source>
</reference>
<feature type="compositionally biased region" description="Polar residues" evidence="1">
    <location>
        <begin position="616"/>
        <end position="629"/>
    </location>
</feature>
<name>A0A6P6PP31_CARAU</name>
<dbReference type="Proteomes" id="UP000515129">
    <property type="component" value="Chromosome 6"/>
</dbReference>
<dbReference type="KEGG" id="caua:113105174"/>
<dbReference type="OrthoDB" id="8963064at2759"/>
<evidence type="ECO:0000256" key="1">
    <source>
        <dbReference type="SAM" id="MobiDB-lite"/>
    </source>
</evidence>
<sequence>MLIQKTKTFIPFDEHEELITALLAGRWWAVMEVEDLLRSSCEKGEFGDLPTDQEVEAPQAAPVSAASPEEAPVLARTLQGATAGNGSQQEATVPARPSLCRKLRVPENMRQYVTRNIILTPLPLRQPMGRPTSSRAPVPTASPEQSLSVAYPEDAPDLARTPEDTPMPGVSPKGAPLPAMSPLKSSVLAAYPEEAPVLTTSPEGAPLPARSSKGAHVPAASLEAAPVPVSSNQELPVPSRILKRPTDPGSQWEVSVLSRNLQEATVPDGSQQEATVPARPPWRQKLRVPEDIRQYLKRKSILTSLPIRQVMGHSIPAASSVQAPVPVASPEEAPVLARKLQGATAANGSQQGAPVPARPSLCRKLRVPENMRQYVTRNVILTPLPLRQPMGRPTSPRTPVPTASPEQPLSVAYTEDAPDLTRTPEDTSMSGVSPKGAPLPARCPEGAPLPARSSLKSSVLAAYSEEGPILITSPEGAPLPARSSKGAHVPAASLEEAPVPARSPLNASVPAVYHKEAPLLTPSPEGATHLAHYPDRSSVPTGSPEEEASLLNRSSKGAPVPAASTVEAPVPARSTEGAPMSCASPREVPVPPTSPEGAPVLSALQEEVPVPAASSERATVSTVPASSHGGSARPIRSHKRAHRLTTPPPGSPRKRSTPWSNEVSDNVGMVHLPPLKKQCMKEDCTASPSSQHNLKRLCPWTTADSVNLSYLLFCFSDLLKNLYFKYFILHFNICRVMS</sequence>
<dbReference type="AlphaFoldDB" id="A0A6P6PP31"/>
<feature type="region of interest" description="Disordered" evidence="1">
    <location>
        <begin position="385"/>
        <end position="439"/>
    </location>
</feature>
<evidence type="ECO:0000313" key="3">
    <source>
        <dbReference type="RefSeq" id="XP_026122095.1"/>
    </source>
</evidence>
<dbReference type="GeneID" id="113105174"/>
<evidence type="ECO:0000313" key="2">
    <source>
        <dbReference type="Proteomes" id="UP000515129"/>
    </source>
</evidence>
<feature type="region of interest" description="Disordered" evidence="1">
    <location>
        <begin position="519"/>
        <end position="667"/>
    </location>
</feature>
<accession>A0A6P6PP31</accession>
<gene>
    <name evidence="3" type="primary">LOC113105174</name>
</gene>
<feature type="region of interest" description="Disordered" evidence="1">
    <location>
        <begin position="155"/>
        <end position="174"/>
    </location>
</feature>
<dbReference type="RefSeq" id="XP_026122095.1">
    <property type="nucleotide sequence ID" value="XM_026266310.1"/>
</dbReference>
<organism evidence="2 3">
    <name type="scientific">Carassius auratus</name>
    <name type="common">Goldfish</name>
    <dbReference type="NCBI Taxonomy" id="7957"/>
    <lineage>
        <taxon>Eukaryota</taxon>
        <taxon>Metazoa</taxon>
        <taxon>Chordata</taxon>
        <taxon>Craniata</taxon>
        <taxon>Vertebrata</taxon>
        <taxon>Euteleostomi</taxon>
        <taxon>Actinopterygii</taxon>
        <taxon>Neopterygii</taxon>
        <taxon>Teleostei</taxon>
        <taxon>Ostariophysi</taxon>
        <taxon>Cypriniformes</taxon>
        <taxon>Cyprinidae</taxon>
        <taxon>Cyprininae</taxon>
        <taxon>Carassius</taxon>
    </lineage>
</organism>